<proteinExistence type="predicted"/>
<dbReference type="GeneID" id="37174172"/>
<dbReference type="OrthoDB" id="10550790at2759"/>
<dbReference type="RefSeq" id="XP_025532515.1">
    <property type="nucleotide sequence ID" value="XM_025670480.1"/>
</dbReference>
<reference evidence="2 3" key="1">
    <citation type="submission" date="2018-02" db="EMBL/GenBank/DDBJ databases">
        <title>The genomes of Aspergillus section Nigri reveals drivers in fungal speciation.</title>
        <authorList>
            <consortium name="DOE Joint Genome Institute"/>
            <person name="Vesth T.C."/>
            <person name="Nybo J."/>
            <person name="Theobald S."/>
            <person name="Brandl J."/>
            <person name="Frisvad J.C."/>
            <person name="Nielsen K.F."/>
            <person name="Lyhne E.K."/>
            <person name="Kogle M.E."/>
            <person name="Kuo A."/>
            <person name="Riley R."/>
            <person name="Clum A."/>
            <person name="Nolan M."/>
            <person name="Lipzen A."/>
            <person name="Salamov A."/>
            <person name="Henrissat B."/>
            <person name="Wiebenga A."/>
            <person name="De vries R.P."/>
            <person name="Grigoriev I.V."/>
            <person name="Mortensen U.H."/>
            <person name="Andersen M.R."/>
            <person name="Baker S.E."/>
        </authorList>
    </citation>
    <scope>NUCLEOTIDE SEQUENCE [LARGE SCALE GENOMIC DNA]</scope>
    <source>
        <strain evidence="2 3">CBS 114.51</strain>
    </source>
</reference>
<dbReference type="AlphaFoldDB" id="A0A8T8XEY7"/>
<accession>A0A8T8XEY7</accession>
<organism evidence="2 3">
    <name type="scientific">Aspergillus japonicus CBS 114.51</name>
    <dbReference type="NCBI Taxonomy" id="1448312"/>
    <lineage>
        <taxon>Eukaryota</taxon>
        <taxon>Fungi</taxon>
        <taxon>Dikarya</taxon>
        <taxon>Ascomycota</taxon>
        <taxon>Pezizomycotina</taxon>
        <taxon>Eurotiomycetes</taxon>
        <taxon>Eurotiomycetidae</taxon>
        <taxon>Eurotiales</taxon>
        <taxon>Aspergillaceae</taxon>
        <taxon>Aspergillus</taxon>
        <taxon>Aspergillus subgen. Circumdati</taxon>
    </lineage>
</organism>
<feature type="region of interest" description="Disordered" evidence="1">
    <location>
        <begin position="176"/>
        <end position="204"/>
    </location>
</feature>
<dbReference type="EMBL" id="KZ824772">
    <property type="protein sequence ID" value="RAH86621.1"/>
    <property type="molecule type" value="Genomic_DNA"/>
</dbReference>
<evidence type="ECO:0000313" key="3">
    <source>
        <dbReference type="Proteomes" id="UP000249497"/>
    </source>
</evidence>
<evidence type="ECO:0000313" key="2">
    <source>
        <dbReference type="EMBL" id="RAH86621.1"/>
    </source>
</evidence>
<dbReference type="Proteomes" id="UP000249497">
    <property type="component" value="Unassembled WGS sequence"/>
</dbReference>
<feature type="compositionally biased region" description="Basic and acidic residues" evidence="1">
    <location>
        <begin position="178"/>
        <end position="188"/>
    </location>
</feature>
<evidence type="ECO:0000256" key="1">
    <source>
        <dbReference type="SAM" id="MobiDB-lite"/>
    </source>
</evidence>
<protein>
    <submittedName>
        <fullName evidence="2">Uncharacterized protein</fullName>
    </submittedName>
</protein>
<sequence length="260" mass="28453">MTISRAEETELRWLRLRLPDAHSIFESLEKSPPTSTEQTGSMKHCFQSSGIWLCIPRMTSSQRMIKSNFQLVVCVPQTSASLALITQRITKEEFDVFGNVPGPPSNSERIGHLDINYPPYANYYALSTEEIVTLVERPMRGPAADIAVGDQIASAETENEGDGGEQITGSGQIASAEMGHEGEESSHIEEEEGQTPEERGQGRSKLEVMKRLVKDWVAVLLDSSPLGLGPSGILIALSSSLRAYVAFSVLPLPLSLFCFL</sequence>
<keyword evidence="3" id="KW-1185">Reference proteome</keyword>
<name>A0A8T8XEY7_ASPJA</name>
<gene>
    <name evidence="2" type="ORF">BO86DRAFT_375372</name>
</gene>